<sequence>MSLLTFNFESEYLNNNHEISIILPDKKRGVEPKEFYRSGKKYKVLWLLHGTFGDHTDWIRKTNIELYACERDLVVVMPSALNSNYSNWPKAMMGFNMYDYFIKELMPLVYGWFPVSDKREDNFIAGLSMGGRGTIKLAVNFPELFAAAGVFSAAPVPFDEIRPGHPCPIMDPTHPRMAQIIENAGGFEAYKASEENVWAIIDKLAPTGRLPRLMFACGHEDHLLYDRYKIFKEHCKEIGLEAKWFDLPGYKHEWRFWDLCIQEALDFFGLEKNDGGNPF</sequence>
<dbReference type="Proteomes" id="UP000236497">
    <property type="component" value="Unassembled WGS sequence"/>
</dbReference>
<dbReference type="GO" id="GO:0016747">
    <property type="term" value="F:acyltransferase activity, transferring groups other than amino-acyl groups"/>
    <property type="evidence" value="ECO:0007669"/>
    <property type="project" value="TreeGrafter"/>
</dbReference>
<evidence type="ECO:0000313" key="2">
    <source>
        <dbReference type="Proteomes" id="UP000236497"/>
    </source>
</evidence>
<evidence type="ECO:0008006" key="3">
    <source>
        <dbReference type="Google" id="ProtNLM"/>
    </source>
</evidence>
<organism evidence="1 2">
    <name type="scientific">Herbinix hemicellulosilytica</name>
    <dbReference type="NCBI Taxonomy" id="1564487"/>
    <lineage>
        <taxon>Bacteria</taxon>
        <taxon>Bacillati</taxon>
        <taxon>Bacillota</taxon>
        <taxon>Clostridia</taxon>
        <taxon>Lachnospirales</taxon>
        <taxon>Lachnospiraceae</taxon>
        <taxon>Herbinix</taxon>
    </lineage>
</organism>
<evidence type="ECO:0000313" key="1">
    <source>
        <dbReference type="EMBL" id="CRZ33317.1"/>
    </source>
</evidence>
<dbReference type="AlphaFoldDB" id="A0A0H5SD88"/>
<accession>A0A0H5SD88</accession>
<dbReference type="SUPFAM" id="SSF53474">
    <property type="entry name" value="alpha/beta-Hydrolases"/>
    <property type="match status" value="1"/>
</dbReference>
<protein>
    <recommendedName>
        <fullName evidence="3">S-formylglutathione hydrolase FrmB</fullName>
    </recommendedName>
</protein>
<proteinExistence type="predicted"/>
<dbReference type="PANTHER" id="PTHR48098">
    <property type="entry name" value="ENTEROCHELIN ESTERASE-RELATED"/>
    <property type="match status" value="1"/>
</dbReference>
<keyword evidence="2" id="KW-1185">Reference proteome</keyword>
<gene>
    <name evidence="1" type="ORF">HHT355_0102</name>
</gene>
<dbReference type="RefSeq" id="WP_103201506.1">
    <property type="nucleotide sequence ID" value="NZ_CVTD020000005.1"/>
</dbReference>
<name>A0A0H5SD88_HERHM</name>
<dbReference type="EMBL" id="CVTD020000005">
    <property type="protein sequence ID" value="CRZ33317.1"/>
    <property type="molecule type" value="Genomic_DNA"/>
</dbReference>
<dbReference type="InterPro" id="IPR000801">
    <property type="entry name" value="Esterase-like"/>
</dbReference>
<dbReference type="OrthoDB" id="9803578at2"/>
<dbReference type="InterPro" id="IPR029058">
    <property type="entry name" value="AB_hydrolase_fold"/>
</dbReference>
<dbReference type="Pfam" id="PF00756">
    <property type="entry name" value="Esterase"/>
    <property type="match status" value="1"/>
</dbReference>
<dbReference type="Gene3D" id="3.40.50.1820">
    <property type="entry name" value="alpha/beta hydrolase"/>
    <property type="match status" value="1"/>
</dbReference>
<dbReference type="InterPro" id="IPR050583">
    <property type="entry name" value="Mycobacterial_A85_antigen"/>
</dbReference>
<reference evidence="1 2" key="1">
    <citation type="submission" date="2015-06" db="EMBL/GenBank/DDBJ databases">
        <authorList>
            <person name="Wibberg Daniel"/>
        </authorList>
    </citation>
    <scope>NUCLEOTIDE SEQUENCE [LARGE SCALE GENOMIC DNA]</scope>
    <source>
        <strain evidence="1 2">T3/55T</strain>
    </source>
</reference>
<dbReference type="PANTHER" id="PTHR48098:SF1">
    <property type="entry name" value="DIACYLGLYCEROL ACYLTRANSFERASE_MYCOLYLTRANSFERASE AG85A"/>
    <property type="match status" value="1"/>
</dbReference>